<dbReference type="AlphaFoldDB" id="A0A4S8MUN8"/>
<sequence>MKLSTSLLVLCYAFSVSILSAFAIPSPKGGGGGHSSSSGSRPSYGSSYRRPTVITHSGSKCYDENGQLIPCPANKKGAIIAGIVVGSVLGAALIGFLIYYFIKRRRNSNRNVGAKGLPAYQKLDDSKEPNDTTLPVIPPTLNFKTSENVIMPTPSLPGQYHLA</sequence>
<dbReference type="OrthoDB" id="3557178at2759"/>
<protein>
    <recommendedName>
        <fullName evidence="6">Mid2 domain-containing protein</fullName>
    </recommendedName>
</protein>
<accession>A0A4S8MUN8</accession>
<dbReference type="Proteomes" id="UP000297245">
    <property type="component" value="Unassembled WGS sequence"/>
</dbReference>
<feature type="transmembrane region" description="Helical" evidence="2">
    <location>
        <begin position="78"/>
        <end position="102"/>
    </location>
</feature>
<evidence type="ECO:0000313" key="5">
    <source>
        <dbReference type="Proteomes" id="UP000297245"/>
    </source>
</evidence>
<organism evidence="4 5">
    <name type="scientific">Dendrothele bispora (strain CBS 962.96)</name>
    <dbReference type="NCBI Taxonomy" id="1314807"/>
    <lineage>
        <taxon>Eukaryota</taxon>
        <taxon>Fungi</taxon>
        <taxon>Dikarya</taxon>
        <taxon>Basidiomycota</taxon>
        <taxon>Agaricomycotina</taxon>
        <taxon>Agaricomycetes</taxon>
        <taxon>Agaricomycetidae</taxon>
        <taxon>Agaricales</taxon>
        <taxon>Agaricales incertae sedis</taxon>
        <taxon>Dendrothele</taxon>
    </lineage>
</organism>
<dbReference type="CDD" id="cd12087">
    <property type="entry name" value="TM_EGFR-like"/>
    <property type="match status" value="1"/>
</dbReference>
<evidence type="ECO:0000313" key="4">
    <source>
        <dbReference type="EMBL" id="THV06691.1"/>
    </source>
</evidence>
<evidence type="ECO:0008006" key="6">
    <source>
        <dbReference type="Google" id="ProtNLM"/>
    </source>
</evidence>
<feature type="chain" id="PRO_5020952025" description="Mid2 domain-containing protein" evidence="3">
    <location>
        <begin position="24"/>
        <end position="163"/>
    </location>
</feature>
<keyword evidence="2" id="KW-1133">Transmembrane helix</keyword>
<keyword evidence="3" id="KW-0732">Signal</keyword>
<keyword evidence="2" id="KW-0812">Transmembrane</keyword>
<feature type="signal peptide" evidence="3">
    <location>
        <begin position="1"/>
        <end position="23"/>
    </location>
</feature>
<reference evidence="4 5" key="1">
    <citation type="journal article" date="2019" name="Nat. Ecol. Evol.">
        <title>Megaphylogeny resolves global patterns of mushroom evolution.</title>
        <authorList>
            <person name="Varga T."/>
            <person name="Krizsan K."/>
            <person name="Foldi C."/>
            <person name="Dima B."/>
            <person name="Sanchez-Garcia M."/>
            <person name="Sanchez-Ramirez S."/>
            <person name="Szollosi G.J."/>
            <person name="Szarkandi J.G."/>
            <person name="Papp V."/>
            <person name="Albert L."/>
            <person name="Andreopoulos W."/>
            <person name="Angelini C."/>
            <person name="Antonin V."/>
            <person name="Barry K.W."/>
            <person name="Bougher N.L."/>
            <person name="Buchanan P."/>
            <person name="Buyck B."/>
            <person name="Bense V."/>
            <person name="Catcheside P."/>
            <person name="Chovatia M."/>
            <person name="Cooper J."/>
            <person name="Damon W."/>
            <person name="Desjardin D."/>
            <person name="Finy P."/>
            <person name="Geml J."/>
            <person name="Haridas S."/>
            <person name="Hughes K."/>
            <person name="Justo A."/>
            <person name="Karasinski D."/>
            <person name="Kautmanova I."/>
            <person name="Kiss B."/>
            <person name="Kocsube S."/>
            <person name="Kotiranta H."/>
            <person name="LaButti K.M."/>
            <person name="Lechner B.E."/>
            <person name="Liimatainen K."/>
            <person name="Lipzen A."/>
            <person name="Lukacs Z."/>
            <person name="Mihaltcheva S."/>
            <person name="Morgado L.N."/>
            <person name="Niskanen T."/>
            <person name="Noordeloos M.E."/>
            <person name="Ohm R.A."/>
            <person name="Ortiz-Santana B."/>
            <person name="Ovrebo C."/>
            <person name="Racz N."/>
            <person name="Riley R."/>
            <person name="Savchenko A."/>
            <person name="Shiryaev A."/>
            <person name="Soop K."/>
            <person name="Spirin V."/>
            <person name="Szebenyi C."/>
            <person name="Tomsovsky M."/>
            <person name="Tulloss R.E."/>
            <person name="Uehling J."/>
            <person name="Grigoriev I.V."/>
            <person name="Vagvolgyi C."/>
            <person name="Papp T."/>
            <person name="Martin F.M."/>
            <person name="Miettinen O."/>
            <person name="Hibbett D.S."/>
            <person name="Nagy L.G."/>
        </authorList>
    </citation>
    <scope>NUCLEOTIDE SEQUENCE [LARGE SCALE GENOMIC DNA]</scope>
    <source>
        <strain evidence="4 5">CBS 962.96</strain>
    </source>
</reference>
<evidence type="ECO:0000256" key="3">
    <source>
        <dbReference type="SAM" id="SignalP"/>
    </source>
</evidence>
<proteinExistence type="predicted"/>
<evidence type="ECO:0000256" key="1">
    <source>
        <dbReference type="SAM" id="MobiDB-lite"/>
    </source>
</evidence>
<feature type="compositionally biased region" description="Low complexity" evidence="1">
    <location>
        <begin position="35"/>
        <end position="49"/>
    </location>
</feature>
<keyword evidence="2" id="KW-0472">Membrane</keyword>
<gene>
    <name evidence="4" type="ORF">K435DRAFT_960297</name>
</gene>
<feature type="region of interest" description="Disordered" evidence="1">
    <location>
        <begin position="28"/>
        <end position="49"/>
    </location>
</feature>
<name>A0A4S8MUN8_DENBC</name>
<evidence type="ECO:0000256" key="2">
    <source>
        <dbReference type="SAM" id="Phobius"/>
    </source>
</evidence>
<dbReference type="EMBL" id="ML179041">
    <property type="protein sequence ID" value="THV06691.1"/>
    <property type="molecule type" value="Genomic_DNA"/>
</dbReference>
<keyword evidence="5" id="KW-1185">Reference proteome</keyword>